<dbReference type="Proteomes" id="UP000182661">
    <property type="component" value="Unassembled WGS sequence"/>
</dbReference>
<feature type="domain" description="DUF6894" evidence="1">
    <location>
        <begin position="3"/>
        <end position="74"/>
    </location>
</feature>
<organism evidence="2 3">
    <name type="scientific">Pararhizobium antarcticum</name>
    <dbReference type="NCBI Taxonomy" id="1798805"/>
    <lineage>
        <taxon>Bacteria</taxon>
        <taxon>Pseudomonadati</taxon>
        <taxon>Pseudomonadota</taxon>
        <taxon>Alphaproteobacteria</taxon>
        <taxon>Hyphomicrobiales</taxon>
        <taxon>Rhizobiaceae</taxon>
        <taxon>Rhizobium/Agrobacterium group</taxon>
        <taxon>Pararhizobium</taxon>
    </lineage>
</organism>
<dbReference type="AlphaFoldDB" id="A0A657LZF1"/>
<evidence type="ECO:0000313" key="3">
    <source>
        <dbReference type="Proteomes" id="UP000182661"/>
    </source>
</evidence>
<reference evidence="2 3" key="1">
    <citation type="submission" date="2016-02" db="EMBL/GenBank/DDBJ databases">
        <title>Genome sequencing of a beta-galactosidase producing bacteria Rhizobium sp. 59.</title>
        <authorList>
            <person name="Wang D."/>
            <person name="Kot W."/>
            <person name="Qin Y."/>
            <person name="Hansen L."/>
            <person name="Naqvi K."/>
            <person name="Rensing C."/>
        </authorList>
    </citation>
    <scope>NUCLEOTIDE SEQUENCE [LARGE SCALE GENOMIC DNA]</scope>
    <source>
        <strain evidence="2 3">59</strain>
    </source>
</reference>
<dbReference type="OrthoDB" id="7863142at2"/>
<evidence type="ECO:0000313" key="2">
    <source>
        <dbReference type="EMBL" id="OJF99083.1"/>
    </source>
</evidence>
<evidence type="ECO:0000259" key="1">
    <source>
        <dbReference type="Pfam" id="PF21834"/>
    </source>
</evidence>
<sequence length="82" mass="9128">MPRYYFMVAQAGCIAPFEGPVDAGFEFADVVAAKREASTALIEMASDGLPDPENSDLVIEVLDERYQTVFVARLIFEIEDHE</sequence>
<dbReference type="InterPro" id="IPR054189">
    <property type="entry name" value="DUF6894"/>
</dbReference>
<dbReference type="EMBL" id="LSRP01000073">
    <property type="protein sequence ID" value="OJF99083.1"/>
    <property type="molecule type" value="Genomic_DNA"/>
</dbReference>
<keyword evidence="3" id="KW-1185">Reference proteome</keyword>
<gene>
    <name evidence="2" type="ORF">AX760_13990</name>
</gene>
<name>A0A657LZF1_9HYPH</name>
<protein>
    <recommendedName>
        <fullName evidence="1">DUF6894 domain-containing protein</fullName>
    </recommendedName>
</protein>
<dbReference type="Pfam" id="PF21834">
    <property type="entry name" value="DUF6894"/>
    <property type="match status" value="1"/>
</dbReference>
<dbReference type="RefSeq" id="WP_071832328.1">
    <property type="nucleotide sequence ID" value="NZ_LSRP01000073.1"/>
</dbReference>
<proteinExistence type="predicted"/>
<accession>A0A657LZF1</accession>
<comment type="caution">
    <text evidence="2">The sequence shown here is derived from an EMBL/GenBank/DDBJ whole genome shotgun (WGS) entry which is preliminary data.</text>
</comment>